<dbReference type="EC" id="1.8.1.4" evidence="2 13"/>
<dbReference type="Proteomes" id="UP000078486">
    <property type="component" value="Unassembled WGS sequence"/>
</dbReference>
<comment type="miscellaneous">
    <text evidence="13">The active site is a redox-active disulfide bond.</text>
</comment>
<reference evidence="16 17" key="1">
    <citation type="submission" date="2016-01" db="EMBL/GenBank/DDBJ databases">
        <title>High potential of lignocellulose degradation of a new Verrucomicrobia species.</title>
        <authorList>
            <person name="Wang Y."/>
            <person name="Shi Y."/>
            <person name="Qiu Z."/>
            <person name="Liu S."/>
            <person name="Yang H."/>
        </authorList>
    </citation>
    <scope>NUCLEOTIDE SEQUENCE [LARGE SCALE GENOMIC DNA]</scope>
    <source>
        <strain evidence="16 17">TSB47</strain>
    </source>
</reference>
<keyword evidence="6 11" id="KW-0520">NAD</keyword>
<evidence type="ECO:0000256" key="4">
    <source>
        <dbReference type="ARBA" id="ARBA00022827"/>
    </source>
</evidence>
<dbReference type="PANTHER" id="PTHR22912">
    <property type="entry name" value="DISULFIDE OXIDOREDUCTASE"/>
    <property type="match status" value="1"/>
</dbReference>
<gene>
    <name evidence="16" type="ORF">AW736_16615</name>
</gene>
<comment type="cofactor">
    <cofactor evidence="11 13">
        <name>FAD</name>
        <dbReference type="ChEBI" id="CHEBI:57692"/>
    </cofactor>
    <text evidence="11 13">Binds 1 FAD per subunit.</text>
</comment>
<evidence type="ECO:0000256" key="2">
    <source>
        <dbReference type="ARBA" id="ARBA00012608"/>
    </source>
</evidence>
<feature type="binding site" evidence="11">
    <location>
        <position position="293"/>
    </location>
    <ligand>
        <name>NAD(+)</name>
        <dbReference type="ChEBI" id="CHEBI:57540"/>
    </ligand>
</feature>
<feature type="binding site" evidence="11">
    <location>
        <begin position="340"/>
        <end position="343"/>
    </location>
    <ligand>
        <name>FAD</name>
        <dbReference type="ChEBI" id="CHEBI:57692"/>
    </ligand>
</feature>
<evidence type="ECO:0000256" key="11">
    <source>
        <dbReference type="PIRSR" id="PIRSR000350-3"/>
    </source>
</evidence>
<dbReference type="SUPFAM" id="SSF55424">
    <property type="entry name" value="FAD/NAD-linked reductases, dimerisation (C-terminal) domain"/>
    <property type="match status" value="1"/>
</dbReference>
<dbReference type="Gene3D" id="3.50.50.60">
    <property type="entry name" value="FAD/NAD(P)-binding domain"/>
    <property type="match status" value="2"/>
</dbReference>
<name>A0A178IEY1_9BACT</name>
<evidence type="ECO:0000256" key="1">
    <source>
        <dbReference type="ARBA" id="ARBA00007532"/>
    </source>
</evidence>
<dbReference type="FunFam" id="3.30.390.30:FF:000001">
    <property type="entry name" value="Dihydrolipoyl dehydrogenase"/>
    <property type="match status" value="1"/>
</dbReference>
<dbReference type="GO" id="GO:0004148">
    <property type="term" value="F:dihydrolipoyl dehydrogenase (NADH) activity"/>
    <property type="evidence" value="ECO:0007669"/>
    <property type="project" value="UniProtKB-EC"/>
</dbReference>
<dbReference type="EMBL" id="LRRQ01000127">
    <property type="protein sequence ID" value="OAM88573.1"/>
    <property type="molecule type" value="Genomic_DNA"/>
</dbReference>
<evidence type="ECO:0000259" key="14">
    <source>
        <dbReference type="Pfam" id="PF02852"/>
    </source>
</evidence>
<feature type="binding site" evidence="11">
    <location>
        <position position="226"/>
    </location>
    <ligand>
        <name>NAD(+)</name>
        <dbReference type="ChEBI" id="CHEBI:57540"/>
    </ligand>
</feature>
<evidence type="ECO:0000256" key="12">
    <source>
        <dbReference type="PIRSR" id="PIRSR000350-4"/>
    </source>
</evidence>
<dbReference type="PRINTS" id="PR00411">
    <property type="entry name" value="PNDRDTASEI"/>
</dbReference>
<dbReference type="PIRSF" id="PIRSF000350">
    <property type="entry name" value="Mercury_reductase_MerA"/>
    <property type="match status" value="1"/>
</dbReference>
<dbReference type="Pfam" id="PF07992">
    <property type="entry name" value="Pyr_redox_2"/>
    <property type="match status" value="1"/>
</dbReference>
<dbReference type="OrthoDB" id="9800167at2"/>
<dbReference type="InterPro" id="IPR012999">
    <property type="entry name" value="Pyr_OxRdtase_I_AS"/>
</dbReference>
<dbReference type="STRING" id="1184151.AW736_16615"/>
<dbReference type="InterPro" id="IPR050151">
    <property type="entry name" value="Class-I_Pyr_Nuc-Dis_Oxidored"/>
</dbReference>
<comment type="catalytic activity">
    <reaction evidence="9 13">
        <text>N(6)-[(R)-dihydrolipoyl]-L-lysyl-[protein] + NAD(+) = N(6)-[(R)-lipoyl]-L-lysyl-[protein] + NADH + H(+)</text>
        <dbReference type="Rhea" id="RHEA:15045"/>
        <dbReference type="Rhea" id="RHEA-COMP:10474"/>
        <dbReference type="Rhea" id="RHEA-COMP:10475"/>
        <dbReference type="ChEBI" id="CHEBI:15378"/>
        <dbReference type="ChEBI" id="CHEBI:57540"/>
        <dbReference type="ChEBI" id="CHEBI:57945"/>
        <dbReference type="ChEBI" id="CHEBI:83099"/>
        <dbReference type="ChEBI" id="CHEBI:83100"/>
        <dbReference type="EC" id="1.8.1.4"/>
    </reaction>
</comment>
<feature type="domain" description="Pyridine nucleotide-disulphide oxidoreductase dimerisation" evidence="14">
    <location>
        <begin position="368"/>
        <end position="477"/>
    </location>
</feature>
<keyword evidence="17" id="KW-1185">Reference proteome</keyword>
<feature type="domain" description="FAD/NAD(P)-binding" evidence="15">
    <location>
        <begin position="4"/>
        <end position="349"/>
    </location>
</feature>
<protein>
    <recommendedName>
        <fullName evidence="2 13">Dihydrolipoyl dehydrogenase</fullName>
        <ecNumber evidence="2 13">1.8.1.4</ecNumber>
    </recommendedName>
</protein>
<feature type="binding site" evidence="11">
    <location>
        <position position="334"/>
    </location>
    <ligand>
        <name>FAD</name>
        <dbReference type="ChEBI" id="CHEBI:57692"/>
    </ligand>
</feature>
<comment type="caution">
    <text evidence="16">The sequence shown here is derived from an EMBL/GenBank/DDBJ whole genome shotgun (WGS) entry which is preliminary data.</text>
</comment>
<evidence type="ECO:0000256" key="6">
    <source>
        <dbReference type="ARBA" id="ARBA00023027"/>
    </source>
</evidence>
<keyword evidence="11" id="KW-0547">Nucleotide-binding</keyword>
<evidence type="ECO:0000259" key="15">
    <source>
        <dbReference type="Pfam" id="PF07992"/>
    </source>
</evidence>
<dbReference type="InterPro" id="IPR004099">
    <property type="entry name" value="Pyr_nucl-diS_OxRdtase_dimer"/>
</dbReference>
<accession>A0A178IEY1</accession>
<evidence type="ECO:0000313" key="16">
    <source>
        <dbReference type="EMBL" id="OAM88573.1"/>
    </source>
</evidence>
<dbReference type="InterPro" id="IPR036188">
    <property type="entry name" value="FAD/NAD-bd_sf"/>
</dbReference>
<dbReference type="AlphaFoldDB" id="A0A178IEY1"/>
<evidence type="ECO:0000256" key="7">
    <source>
        <dbReference type="ARBA" id="ARBA00023157"/>
    </source>
</evidence>
<dbReference type="GO" id="GO:0050660">
    <property type="term" value="F:flavin adenine dinucleotide binding"/>
    <property type="evidence" value="ECO:0007669"/>
    <property type="project" value="InterPro"/>
</dbReference>
<evidence type="ECO:0000256" key="3">
    <source>
        <dbReference type="ARBA" id="ARBA00022630"/>
    </source>
</evidence>
<feature type="binding site" evidence="11">
    <location>
        <begin position="203"/>
        <end position="210"/>
    </location>
    <ligand>
        <name>NAD(+)</name>
        <dbReference type="ChEBI" id="CHEBI:57540"/>
    </ligand>
</feature>
<keyword evidence="3 13" id="KW-0285">Flavoprotein</keyword>
<dbReference type="GO" id="GO:0005737">
    <property type="term" value="C:cytoplasm"/>
    <property type="evidence" value="ECO:0007669"/>
    <property type="project" value="UniProtKB-ARBA"/>
</dbReference>
<feature type="binding site" evidence="11">
    <location>
        <position position="51"/>
    </location>
    <ligand>
        <name>FAD</name>
        <dbReference type="ChEBI" id="CHEBI:57692"/>
    </ligand>
</feature>
<feature type="active site" description="Proton acceptor" evidence="10">
    <location>
        <position position="466"/>
    </location>
</feature>
<keyword evidence="5 13" id="KW-0560">Oxidoreductase</keyword>
<dbReference type="InterPro" id="IPR023753">
    <property type="entry name" value="FAD/NAD-binding_dom"/>
</dbReference>
<dbReference type="SUPFAM" id="SSF51905">
    <property type="entry name" value="FAD/NAD(P)-binding domain"/>
    <property type="match status" value="1"/>
</dbReference>
<keyword evidence="7" id="KW-1015">Disulfide bond</keyword>
<evidence type="ECO:0000256" key="5">
    <source>
        <dbReference type="ARBA" id="ARBA00023002"/>
    </source>
</evidence>
<evidence type="ECO:0000256" key="13">
    <source>
        <dbReference type="RuleBase" id="RU003692"/>
    </source>
</evidence>
<organism evidence="16 17">
    <name type="scientific">Termitidicoccus mucosus</name>
    <dbReference type="NCBI Taxonomy" id="1184151"/>
    <lineage>
        <taxon>Bacteria</taxon>
        <taxon>Pseudomonadati</taxon>
        <taxon>Verrucomicrobiota</taxon>
        <taxon>Opitutia</taxon>
        <taxon>Opitutales</taxon>
        <taxon>Opitutaceae</taxon>
        <taxon>Termitidicoccus</taxon>
    </lineage>
</organism>
<evidence type="ECO:0000256" key="9">
    <source>
        <dbReference type="ARBA" id="ARBA00049187"/>
    </source>
</evidence>
<feature type="disulfide bond" description="Redox-active" evidence="12">
    <location>
        <begin position="42"/>
        <end position="47"/>
    </location>
</feature>
<dbReference type="InterPro" id="IPR006258">
    <property type="entry name" value="Lipoamide_DH"/>
</dbReference>
<dbReference type="Gene3D" id="3.30.390.30">
    <property type="match status" value="1"/>
</dbReference>
<dbReference type="PRINTS" id="PR00368">
    <property type="entry name" value="FADPNR"/>
</dbReference>
<dbReference type="NCBIfam" id="TIGR01350">
    <property type="entry name" value="lipoamide_DH"/>
    <property type="match status" value="1"/>
</dbReference>
<dbReference type="PANTHER" id="PTHR22912:SF151">
    <property type="entry name" value="DIHYDROLIPOYL DEHYDROGENASE, MITOCHONDRIAL"/>
    <property type="match status" value="1"/>
</dbReference>
<keyword evidence="8 13" id="KW-0676">Redox-active center</keyword>
<feature type="binding site" evidence="11">
    <location>
        <begin position="166"/>
        <end position="168"/>
    </location>
    <ligand>
        <name>FAD</name>
        <dbReference type="ChEBI" id="CHEBI:57692"/>
    </ligand>
</feature>
<evidence type="ECO:0000256" key="10">
    <source>
        <dbReference type="PIRSR" id="PIRSR000350-2"/>
    </source>
</evidence>
<proteinExistence type="inferred from homology"/>
<dbReference type="InterPro" id="IPR001100">
    <property type="entry name" value="Pyr_nuc-diS_OxRdtase"/>
</dbReference>
<evidence type="ECO:0000313" key="17">
    <source>
        <dbReference type="Proteomes" id="UP000078486"/>
    </source>
</evidence>
<evidence type="ECO:0000256" key="8">
    <source>
        <dbReference type="ARBA" id="ARBA00023284"/>
    </source>
</evidence>
<sequence length="488" mass="49912">MTQFDLLVIGGGPGGYVCAFRAAQLGLNVALVEKRATLGGTCLNVGCIPAKALLHSTEHYVFAKTHAAAHGIKFDHVEADLSTLMKRKDAVVAKLTGGVAQLAKARKIAVFTGTASFVPGAAAPGSGGTGDSPVIPHSIEILSPAPKPNTPPVRQTVAAKAVVIATGSAPAALPFLPFDGKTIISSDHAIALSDIPKKLVVIGGGAIGLELGSVWARLGSDVTIVEFLPKIAATADDDIVRNFTRLLQKQGLKIETGAKVTGAKSLGPSVVLTAERDGSPLEFPADKILVAVGRRPFTDGLGLDKIGVALDAKGRVQVDAQLRTNIPGIYAIGDVVAGPMLAHKAEEDGAAAAEWIAGRHGHIDWDLMPAIIYTAPELATVGLGEDAAKAKGVAVNTGRFNFAANGRALAADAADGCVKIISDAATDRLLGAQILGHGAGELIGEVVAHMEYGGSAEDLARTVHAHPTMSEAVKEAALAVSKSAIHAL</sequence>
<dbReference type="GO" id="GO:0006103">
    <property type="term" value="P:2-oxoglutarate metabolic process"/>
    <property type="evidence" value="ECO:0007669"/>
    <property type="project" value="TreeGrafter"/>
</dbReference>
<keyword evidence="4 11" id="KW-0274">FAD</keyword>
<dbReference type="PROSITE" id="PS00076">
    <property type="entry name" value="PYRIDINE_REDOX_1"/>
    <property type="match status" value="1"/>
</dbReference>
<dbReference type="InterPro" id="IPR016156">
    <property type="entry name" value="FAD/NAD-linked_Rdtase_dimer_sf"/>
</dbReference>
<comment type="similarity">
    <text evidence="1 13">Belongs to the class-I pyridine nucleotide-disulfide oxidoreductase family.</text>
</comment>
<dbReference type="Pfam" id="PF02852">
    <property type="entry name" value="Pyr_redox_dim"/>
    <property type="match status" value="1"/>
</dbReference>
<dbReference type="RefSeq" id="WP_068771654.1">
    <property type="nucleotide sequence ID" value="NZ_CP109796.1"/>
</dbReference>